<keyword evidence="6" id="KW-0695">RNA-directed DNA polymerase</keyword>
<evidence type="ECO:0000256" key="5">
    <source>
        <dbReference type="ARBA" id="ARBA00022801"/>
    </source>
</evidence>
<feature type="domain" description="Reverse transcriptase RNase H-like" evidence="7">
    <location>
        <begin position="43"/>
        <end position="106"/>
    </location>
</feature>
<sequence>MAVYGAVLYQLKDADFADGGDLAAAKSAFAELKTKVANAPILQNEVNYHPAEKEVLALLHILKVNHTVFAGKTLHVYTRFSTLEWVFTAKSLYGRAVSFAVLLSPYHLKVKRIREHDADFAQLLQATVTPHIGLDELLSHLALPSKNSATVRLDIELLYALVPRDFVGHVMSFDGSAKTEKNGGYGSCSWILWSLPYWDVVIAALAHLPSSTVSIAEYTGMKNGVMAVLQRGLTDLIIVGDPRLAIQQSMGVMACKKEALQLELARHKKLTDQLKSKMGRVVFSSDRKTELKEVNRVSEILYSSTDSADSGESRADMTVMTRRQTRRVHFEDEANKDSAGISQNSGLHYKEANSSNIRAEGLQFESPRASIRVRRVEDQAEVEISEDRIPDAMDIDPAVAKLRDKGNASEIADSFVLSEDGQLYYQGQRRRRAEPDPVDISLRLVVPTAMVDEVLHSCHNPIEGGHQGIVKTFHRVKAEFYWVGLYADVSKRVQTCEDCSTSKSKPQRRG</sequence>
<keyword evidence="4" id="KW-0255">Endonuclease</keyword>
<dbReference type="Proteomes" id="UP001165121">
    <property type="component" value="Unassembled WGS sequence"/>
</dbReference>
<dbReference type="Gene3D" id="3.30.420.10">
    <property type="entry name" value="Ribonuclease H-like superfamily/Ribonuclease H"/>
    <property type="match status" value="1"/>
</dbReference>
<dbReference type="InterPro" id="IPR050951">
    <property type="entry name" value="Retrovirus_Pol_polyprotein"/>
</dbReference>
<dbReference type="PANTHER" id="PTHR37984:SF5">
    <property type="entry name" value="PROTEIN NYNRIN-LIKE"/>
    <property type="match status" value="1"/>
</dbReference>
<organism evidence="9 10">
    <name type="scientific">Phytophthora fragariaefolia</name>
    <dbReference type="NCBI Taxonomy" id="1490495"/>
    <lineage>
        <taxon>Eukaryota</taxon>
        <taxon>Sar</taxon>
        <taxon>Stramenopiles</taxon>
        <taxon>Oomycota</taxon>
        <taxon>Peronosporomycetes</taxon>
        <taxon>Peronosporales</taxon>
        <taxon>Peronosporaceae</taxon>
        <taxon>Phytophthora</taxon>
    </lineage>
</organism>
<dbReference type="GO" id="GO:0004519">
    <property type="term" value="F:endonuclease activity"/>
    <property type="evidence" value="ECO:0007669"/>
    <property type="project" value="UniProtKB-KW"/>
</dbReference>
<proteinExistence type="predicted"/>
<accession>A0A9W7D7D5</accession>
<dbReference type="GO" id="GO:0016787">
    <property type="term" value="F:hydrolase activity"/>
    <property type="evidence" value="ECO:0007669"/>
    <property type="project" value="UniProtKB-KW"/>
</dbReference>
<reference evidence="9" key="1">
    <citation type="submission" date="2023-04" db="EMBL/GenBank/DDBJ databases">
        <title>Phytophthora fragariaefolia NBRC 109709.</title>
        <authorList>
            <person name="Ichikawa N."/>
            <person name="Sato H."/>
            <person name="Tonouchi N."/>
        </authorList>
    </citation>
    <scope>NUCLEOTIDE SEQUENCE</scope>
    <source>
        <strain evidence="9">NBRC 109709</strain>
    </source>
</reference>
<dbReference type="Pfam" id="PF17917">
    <property type="entry name" value="RT_RNaseH"/>
    <property type="match status" value="1"/>
</dbReference>
<dbReference type="OrthoDB" id="121093at2759"/>
<dbReference type="InterPro" id="IPR036397">
    <property type="entry name" value="RNaseH_sf"/>
</dbReference>
<comment type="caution">
    <text evidence="9">The sequence shown here is derived from an EMBL/GenBank/DDBJ whole genome shotgun (WGS) entry which is preliminary data.</text>
</comment>
<dbReference type="Gene3D" id="1.10.340.70">
    <property type="match status" value="1"/>
</dbReference>
<dbReference type="SUPFAM" id="SSF56672">
    <property type="entry name" value="DNA/RNA polymerases"/>
    <property type="match status" value="1"/>
</dbReference>
<evidence type="ECO:0000313" key="10">
    <source>
        <dbReference type="Proteomes" id="UP001165121"/>
    </source>
</evidence>
<keyword evidence="1" id="KW-0808">Transferase</keyword>
<evidence type="ECO:0000256" key="6">
    <source>
        <dbReference type="ARBA" id="ARBA00022918"/>
    </source>
</evidence>
<dbReference type="Pfam" id="PF17921">
    <property type="entry name" value="Integrase_H2C2"/>
    <property type="match status" value="1"/>
</dbReference>
<keyword evidence="3" id="KW-0540">Nuclease</keyword>
<keyword evidence="10" id="KW-1185">Reference proteome</keyword>
<evidence type="ECO:0000256" key="3">
    <source>
        <dbReference type="ARBA" id="ARBA00022722"/>
    </source>
</evidence>
<dbReference type="EMBL" id="BSXT01006225">
    <property type="protein sequence ID" value="GMF62163.1"/>
    <property type="molecule type" value="Genomic_DNA"/>
</dbReference>
<dbReference type="GO" id="GO:0003676">
    <property type="term" value="F:nucleic acid binding"/>
    <property type="evidence" value="ECO:0007669"/>
    <property type="project" value="InterPro"/>
</dbReference>
<evidence type="ECO:0000259" key="8">
    <source>
        <dbReference type="Pfam" id="PF17921"/>
    </source>
</evidence>
<name>A0A9W7D7D5_9STRA</name>
<dbReference type="GO" id="GO:0003964">
    <property type="term" value="F:RNA-directed DNA polymerase activity"/>
    <property type="evidence" value="ECO:0007669"/>
    <property type="project" value="UniProtKB-KW"/>
</dbReference>
<dbReference type="InterPro" id="IPR041588">
    <property type="entry name" value="Integrase_H2C2"/>
</dbReference>
<dbReference type="InterPro" id="IPR041373">
    <property type="entry name" value="RT_RNaseH"/>
</dbReference>
<evidence type="ECO:0000256" key="1">
    <source>
        <dbReference type="ARBA" id="ARBA00022679"/>
    </source>
</evidence>
<evidence type="ECO:0000256" key="4">
    <source>
        <dbReference type="ARBA" id="ARBA00022759"/>
    </source>
</evidence>
<evidence type="ECO:0000313" key="9">
    <source>
        <dbReference type="EMBL" id="GMF62163.1"/>
    </source>
</evidence>
<dbReference type="AlphaFoldDB" id="A0A9W7D7D5"/>
<gene>
    <name evidence="9" type="ORF">Pfra01_002711400</name>
</gene>
<evidence type="ECO:0000259" key="7">
    <source>
        <dbReference type="Pfam" id="PF17917"/>
    </source>
</evidence>
<dbReference type="InterPro" id="IPR043502">
    <property type="entry name" value="DNA/RNA_pol_sf"/>
</dbReference>
<dbReference type="PANTHER" id="PTHR37984">
    <property type="entry name" value="PROTEIN CBG26694"/>
    <property type="match status" value="1"/>
</dbReference>
<dbReference type="FunFam" id="1.10.340.70:FF:000001">
    <property type="entry name" value="Retrovirus-related Pol polyprotein from transposon gypsy-like Protein"/>
    <property type="match status" value="1"/>
</dbReference>
<keyword evidence="2" id="KW-0548">Nucleotidyltransferase</keyword>
<feature type="domain" description="Integrase zinc-binding" evidence="8">
    <location>
        <begin position="446"/>
        <end position="504"/>
    </location>
</feature>
<protein>
    <submittedName>
        <fullName evidence="9">Unnamed protein product</fullName>
    </submittedName>
</protein>
<keyword evidence="5" id="KW-0378">Hydrolase</keyword>
<evidence type="ECO:0000256" key="2">
    <source>
        <dbReference type="ARBA" id="ARBA00022695"/>
    </source>
</evidence>